<dbReference type="Gene3D" id="1.10.760.10">
    <property type="entry name" value="Cytochrome c-like domain"/>
    <property type="match status" value="1"/>
</dbReference>
<dbReference type="RefSeq" id="WP_220116391.1">
    <property type="nucleotide sequence ID" value="NZ_JAHZUY010000007.1"/>
</dbReference>
<organism evidence="7 8">
    <name type="scientific">Caldovatus aquaticus</name>
    <dbReference type="NCBI Taxonomy" id="2865671"/>
    <lineage>
        <taxon>Bacteria</taxon>
        <taxon>Pseudomonadati</taxon>
        <taxon>Pseudomonadota</taxon>
        <taxon>Alphaproteobacteria</taxon>
        <taxon>Acetobacterales</taxon>
        <taxon>Roseomonadaceae</taxon>
        <taxon>Caldovatus</taxon>
    </lineage>
</organism>
<evidence type="ECO:0000256" key="1">
    <source>
        <dbReference type="ARBA" id="ARBA00022617"/>
    </source>
</evidence>
<proteinExistence type="predicted"/>
<evidence type="ECO:0000259" key="6">
    <source>
        <dbReference type="PROSITE" id="PS51007"/>
    </source>
</evidence>
<feature type="chain" id="PRO_5045996212" evidence="5">
    <location>
        <begin position="29"/>
        <end position="111"/>
    </location>
</feature>
<keyword evidence="8" id="KW-1185">Reference proteome</keyword>
<dbReference type="EMBL" id="JAHZUY010000007">
    <property type="protein sequence ID" value="MBW8268894.1"/>
    <property type="molecule type" value="Genomic_DNA"/>
</dbReference>
<dbReference type="SUPFAM" id="SSF46626">
    <property type="entry name" value="Cytochrome c"/>
    <property type="match status" value="1"/>
</dbReference>
<keyword evidence="5" id="KW-0732">Signal</keyword>
<evidence type="ECO:0000256" key="3">
    <source>
        <dbReference type="ARBA" id="ARBA00023004"/>
    </source>
</evidence>
<evidence type="ECO:0000313" key="8">
    <source>
        <dbReference type="Proteomes" id="UP001519924"/>
    </source>
</evidence>
<name>A0ABS7F079_9PROT</name>
<evidence type="ECO:0000313" key="7">
    <source>
        <dbReference type="EMBL" id="MBW8268894.1"/>
    </source>
</evidence>
<sequence>MRPIRRCSLGALALLGGAAIAAPASAQAAGDPADGRRIAEIWCANCHAIGPDVPGPASDAAPSFVTTAQRPAVTALALRVFLQTPHANMPNYQLSREEVDDVVAYILSLKR</sequence>
<protein>
    <submittedName>
        <fullName evidence="7">Cytochrome c</fullName>
    </submittedName>
</protein>
<dbReference type="Proteomes" id="UP001519924">
    <property type="component" value="Unassembled WGS sequence"/>
</dbReference>
<dbReference type="InterPro" id="IPR036909">
    <property type="entry name" value="Cyt_c-like_dom_sf"/>
</dbReference>
<evidence type="ECO:0000256" key="5">
    <source>
        <dbReference type="SAM" id="SignalP"/>
    </source>
</evidence>
<gene>
    <name evidence="7" type="ORF">K1J50_05280</name>
</gene>
<reference evidence="7 8" key="1">
    <citation type="submission" date="2021-08" db="EMBL/GenBank/DDBJ databases">
        <title>Caldovatus sediminis gen. nov., sp. nov., a moderately thermophilic bacterium isolated from a hot spring.</title>
        <authorList>
            <person name="Hu C.-J."/>
            <person name="Li W.-J."/>
            <person name="Xian W.-D."/>
        </authorList>
    </citation>
    <scope>NUCLEOTIDE SEQUENCE [LARGE SCALE GENOMIC DNA]</scope>
    <source>
        <strain evidence="7 8">SYSU G05006</strain>
    </source>
</reference>
<keyword evidence="1 4" id="KW-0349">Heme</keyword>
<dbReference type="Pfam" id="PF13442">
    <property type="entry name" value="Cytochrome_CBB3"/>
    <property type="match status" value="1"/>
</dbReference>
<feature type="signal peptide" evidence="5">
    <location>
        <begin position="1"/>
        <end position="28"/>
    </location>
</feature>
<comment type="caution">
    <text evidence="7">The sequence shown here is derived from an EMBL/GenBank/DDBJ whole genome shotgun (WGS) entry which is preliminary data.</text>
</comment>
<keyword evidence="2 4" id="KW-0479">Metal-binding</keyword>
<feature type="domain" description="Cytochrome c" evidence="6">
    <location>
        <begin position="30"/>
        <end position="110"/>
    </location>
</feature>
<evidence type="ECO:0000256" key="2">
    <source>
        <dbReference type="ARBA" id="ARBA00022723"/>
    </source>
</evidence>
<accession>A0ABS7F079</accession>
<keyword evidence="3 4" id="KW-0408">Iron</keyword>
<dbReference type="InterPro" id="IPR009056">
    <property type="entry name" value="Cyt_c-like_dom"/>
</dbReference>
<evidence type="ECO:0000256" key="4">
    <source>
        <dbReference type="PROSITE-ProRule" id="PRU00433"/>
    </source>
</evidence>
<dbReference type="PROSITE" id="PS51007">
    <property type="entry name" value="CYTC"/>
    <property type="match status" value="1"/>
</dbReference>